<comment type="caution">
    <text evidence="1">The sequence shown here is derived from an EMBL/GenBank/DDBJ whole genome shotgun (WGS) entry which is preliminary data.</text>
</comment>
<proteinExistence type="predicted"/>
<dbReference type="EMBL" id="VSSQ01013044">
    <property type="protein sequence ID" value="MPM50617.1"/>
    <property type="molecule type" value="Genomic_DNA"/>
</dbReference>
<protein>
    <submittedName>
        <fullName evidence="1">Uncharacterized protein</fullName>
    </submittedName>
</protein>
<gene>
    <name evidence="1" type="ORF">SDC9_97359</name>
</gene>
<reference evidence="1" key="1">
    <citation type="submission" date="2019-08" db="EMBL/GenBank/DDBJ databases">
        <authorList>
            <person name="Kucharzyk K."/>
            <person name="Murdoch R.W."/>
            <person name="Higgins S."/>
            <person name="Loffler F."/>
        </authorList>
    </citation>
    <scope>NUCLEOTIDE SEQUENCE</scope>
</reference>
<evidence type="ECO:0000313" key="1">
    <source>
        <dbReference type="EMBL" id="MPM50617.1"/>
    </source>
</evidence>
<name>A0A645AC58_9ZZZZ</name>
<accession>A0A645AC58</accession>
<dbReference type="AlphaFoldDB" id="A0A645AC58"/>
<sequence length="79" mass="8611">MVGRHQLDLLAQHLAAEIVDGHLHRRHGAGAGDVGERAGQVREHAYAHHVVGYLRILRVGERGCRDQCAGAGQLTWNGE</sequence>
<organism evidence="1">
    <name type="scientific">bioreactor metagenome</name>
    <dbReference type="NCBI Taxonomy" id="1076179"/>
    <lineage>
        <taxon>unclassified sequences</taxon>
        <taxon>metagenomes</taxon>
        <taxon>ecological metagenomes</taxon>
    </lineage>
</organism>